<dbReference type="AlphaFoldDB" id="A0A8B6HA29"/>
<evidence type="ECO:0000313" key="2">
    <source>
        <dbReference type="Proteomes" id="UP000596742"/>
    </source>
</evidence>
<gene>
    <name evidence="1" type="ORF">MGAL_10B072005</name>
</gene>
<name>A0A8B6HA29_MYTGA</name>
<keyword evidence="2" id="KW-1185">Reference proteome</keyword>
<organism evidence="1 2">
    <name type="scientific">Mytilus galloprovincialis</name>
    <name type="common">Mediterranean mussel</name>
    <dbReference type="NCBI Taxonomy" id="29158"/>
    <lineage>
        <taxon>Eukaryota</taxon>
        <taxon>Metazoa</taxon>
        <taxon>Spiralia</taxon>
        <taxon>Lophotrochozoa</taxon>
        <taxon>Mollusca</taxon>
        <taxon>Bivalvia</taxon>
        <taxon>Autobranchia</taxon>
        <taxon>Pteriomorphia</taxon>
        <taxon>Mytilida</taxon>
        <taxon>Mytiloidea</taxon>
        <taxon>Mytilidae</taxon>
        <taxon>Mytilinae</taxon>
        <taxon>Mytilus</taxon>
    </lineage>
</organism>
<proteinExistence type="predicted"/>
<dbReference type="Proteomes" id="UP000596742">
    <property type="component" value="Unassembled WGS sequence"/>
</dbReference>
<sequence>MIPSNTVWHKAEPEKYVKLKEQKSFQIIEDTVDILFFEEEGETNNYDNLKEDLEEIGITIMSSREVSLPGRPVLDKLTQIKPALVLLEKETISSLQAYQLHVGLKYHNKATFLLLSQLERAKKPSIQIRKSGLSGNYEYDLLLCYCPNHAYDKEKAIAIKSMINAAIDDVSVKLYEEVTTPGHCTFLHARPKHYIILLTKNMIEPMPFIHRIETFIVTRMAAMENHMPQDLFMLLVEDKSLVPPCLIPLKQIPLQDMVEKNQDFIDWCKRT</sequence>
<protein>
    <submittedName>
        <fullName evidence="1">Uncharacterized protein</fullName>
    </submittedName>
</protein>
<reference evidence="1" key="1">
    <citation type="submission" date="2018-11" db="EMBL/GenBank/DDBJ databases">
        <authorList>
            <person name="Alioto T."/>
            <person name="Alioto T."/>
        </authorList>
    </citation>
    <scope>NUCLEOTIDE SEQUENCE</scope>
</reference>
<comment type="caution">
    <text evidence="1">The sequence shown here is derived from an EMBL/GenBank/DDBJ whole genome shotgun (WGS) entry which is preliminary data.</text>
</comment>
<dbReference type="OrthoDB" id="6127095at2759"/>
<accession>A0A8B6HA29</accession>
<evidence type="ECO:0000313" key="1">
    <source>
        <dbReference type="EMBL" id="VDI75756.1"/>
    </source>
</evidence>
<dbReference type="EMBL" id="UYJE01009696">
    <property type="protein sequence ID" value="VDI75756.1"/>
    <property type="molecule type" value="Genomic_DNA"/>
</dbReference>